<dbReference type="AlphaFoldDB" id="A0A1G6LPP1"/>
<dbReference type="RefSeq" id="WP_093027852.1">
    <property type="nucleotide sequence ID" value="NZ_FMZV01000002.1"/>
</dbReference>
<accession>A0A1G6LPP1</accession>
<feature type="transmembrane region" description="Helical" evidence="1">
    <location>
        <begin position="75"/>
        <end position="103"/>
    </location>
</feature>
<dbReference type="EMBL" id="FMZV01000002">
    <property type="protein sequence ID" value="SDC45171.1"/>
    <property type="molecule type" value="Genomic_DNA"/>
</dbReference>
<evidence type="ECO:0000313" key="2">
    <source>
        <dbReference type="EMBL" id="SDC45171.1"/>
    </source>
</evidence>
<name>A0A1G6LPP1_9RHOB</name>
<gene>
    <name evidence="2" type="ORF">SAMN04488239_102297</name>
</gene>
<feature type="transmembrane region" description="Helical" evidence="1">
    <location>
        <begin position="193"/>
        <end position="213"/>
    </location>
</feature>
<keyword evidence="1" id="KW-1133">Transmembrane helix</keyword>
<reference evidence="3" key="1">
    <citation type="submission" date="2016-10" db="EMBL/GenBank/DDBJ databases">
        <authorList>
            <person name="Varghese N."/>
            <person name="Submissions S."/>
        </authorList>
    </citation>
    <scope>NUCLEOTIDE SEQUENCE [LARGE SCALE GENOMIC DNA]</scope>
    <source>
        <strain evidence="3">CGMCC 1.9108</strain>
    </source>
</reference>
<keyword evidence="1" id="KW-0812">Transmembrane</keyword>
<feature type="transmembrane region" description="Helical" evidence="1">
    <location>
        <begin position="161"/>
        <end position="187"/>
    </location>
</feature>
<sequence>MLAVLKGLWARRRALGLYGLLLLGGWFLGDLLKDLTVPEMRPMNEPMIHWILMTAFVAFVILAAIPFVPGAEIGFALLLLFGGQVAPLVYLGMVGALILSFVIARLLPAAVFAHLLAWLGLAKAADFVAKLESIPPTERIETLSTVIPSNLGRRLIDHRHLLLAVALNTPGNSLLGGGGGLAFIAGASRLYSFWLYLVVVLCAVAPVPLFFYFV</sequence>
<organism evidence="2 3">
    <name type="scientific">Ruegeria marina</name>
    <dbReference type="NCBI Taxonomy" id="639004"/>
    <lineage>
        <taxon>Bacteria</taxon>
        <taxon>Pseudomonadati</taxon>
        <taxon>Pseudomonadota</taxon>
        <taxon>Alphaproteobacteria</taxon>
        <taxon>Rhodobacterales</taxon>
        <taxon>Roseobacteraceae</taxon>
        <taxon>Ruegeria</taxon>
    </lineage>
</organism>
<evidence type="ECO:0000256" key="1">
    <source>
        <dbReference type="SAM" id="Phobius"/>
    </source>
</evidence>
<feature type="transmembrane region" description="Helical" evidence="1">
    <location>
        <begin position="109"/>
        <end position="129"/>
    </location>
</feature>
<keyword evidence="1" id="KW-0472">Membrane</keyword>
<protein>
    <recommendedName>
        <fullName evidence="4">TVP38/TMEM64 family membrane protein</fullName>
    </recommendedName>
</protein>
<keyword evidence="3" id="KW-1185">Reference proteome</keyword>
<feature type="transmembrane region" description="Helical" evidence="1">
    <location>
        <begin position="48"/>
        <end position="68"/>
    </location>
</feature>
<proteinExistence type="predicted"/>
<feature type="transmembrane region" description="Helical" evidence="1">
    <location>
        <begin position="12"/>
        <end position="28"/>
    </location>
</feature>
<dbReference type="OrthoDB" id="6369004at2"/>
<dbReference type="STRING" id="639004.SAMN04488239_102297"/>
<evidence type="ECO:0000313" key="3">
    <source>
        <dbReference type="Proteomes" id="UP000199628"/>
    </source>
</evidence>
<evidence type="ECO:0008006" key="4">
    <source>
        <dbReference type="Google" id="ProtNLM"/>
    </source>
</evidence>
<dbReference type="Proteomes" id="UP000199628">
    <property type="component" value="Unassembled WGS sequence"/>
</dbReference>